<name>A0ABS3TKH6_9PSED</name>
<dbReference type="RefSeq" id="WP_208311962.1">
    <property type="nucleotide sequence ID" value="NZ_JAELYA010000001.1"/>
</dbReference>
<accession>A0ABS3TKH6</accession>
<organism evidence="1 2">
    <name type="scientific">Pseudomonas schmalbachii</name>
    <dbReference type="NCBI Taxonomy" id="2816993"/>
    <lineage>
        <taxon>Bacteria</taxon>
        <taxon>Pseudomonadati</taxon>
        <taxon>Pseudomonadota</taxon>
        <taxon>Gammaproteobacteria</taxon>
        <taxon>Pseudomonadales</taxon>
        <taxon>Pseudomonadaceae</taxon>
        <taxon>Pseudomonas</taxon>
    </lineage>
</organism>
<gene>
    <name evidence="1" type="ORF">JFY56_02900</name>
</gene>
<evidence type="ECO:0000313" key="1">
    <source>
        <dbReference type="EMBL" id="MBO3274166.1"/>
    </source>
</evidence>
<protein>
    <submittedName>
        <fullName evidence="1">Uncharacterized protein</fullName>
    </submittedName>
</protein>
<keyword evidence="2" id="KW-1185">Reference proteome</keyword>
<dbReference type="EMBL" id="JAELYA010000001">
    <property type="protein sequence ID" value="MBO3274166.1"/>
    <property type="molecule type" value="Genomic_DNA"/>
</dbReference>
<sequence>MSQDHPFYSGTFHGHHFYCMTADDRIQRVASFDLDTCHRALALGGLQKSVRQAIERRMRQLERASQ</sequence>
<dbReference type="Proteomes" id="UP000669060">
    <property type="component" value="Unassembled WGS sequence"/>
</dbReference>
<proteinExistence type="predicted"/>
<evidence type="ECO:0000313" key="2">
    <source>
        <dbReference type="Proteomes" id="UP000669060"/>
    </source>
</evidence>
<reference evidence="1 2" key="1">
    <citation type="submission" date="2020-12" db="EMBL/GenBank/DDBJ databases">
        <title>Pseudomonas schmalbachii sp. nov. isolated from millipede gut.</title>
        <authorList>
            <person name="Shelomi M."/>
        </authorList>
    </citation>
    <scope>NUCLEOTIDE SEQUENCE [LARGE SCALE GENOMIC DNA]</scope>
    <source>
        <strain evidence="1 2">Milli4</strain>
    </source>
</reference>
<comment type="caution">
    <text evidence="1">The sequence shown here is derived from an EMBL/GenBank/DDBJ whole genome shotgun (WGS) entry which is preliminary data.</text>
</comment>